<gene>
    <name evidence="1" type="ORF">HF203_09075</name>
</gene>
<organism evidence="1 2">
    <name type="scientific">Marichromatium bheemlicum</name>
    <dbReference type="NCBI Taxonomy" id="365339"/>
    <lineage>
        <taxon>Bacteria</taxon>
        <taxon>Pseudomonadati</taxon>
        <taxon>Pseudomonadota</taxon>
        <taxon>Gammaproteobacteria</taxon>
        <taxon>Chromatiales</taxon>
        <taxon>Chromatiaceae</taxon>
        <taxon>Marichromatium</taxon>
    </lineage>
</organism>
<proteinExistence type="predicted"/>
<dbReference type="InterPro" id="IPR018831">
    <property type="entry name" value="Uncharacterised_NKWYS"/>
</dbReference>
<evidence type="ECO:0000313" key="1">
    <source>
        <dbReference type="EMBL" id="NKN33373.1"/>
    </source>
</evidence>
<reference evidence="1 2" key="1">
    <citation type="submission" date="2020-04" db="EMBL/GenBank/DDBJ databases">
        <title>Draft Whole-Genome sequence of Marichromatium bheemlicum DSM 18632, type strain.</title>
        <authorList>
            <person name="Kyndt J.A."/>
            <person name="Meyer T.E."/>
        </authorList>
    </citation>
    <scope>NUCLEOTIDE SEQUENCE [LARGE SCALE GENOMIC DNA]</scope>
    <source>
        <strain evidence="1 2">DSM 18632</strain>
    </source>
</reference>
<dbReference type="Pfam" id="PF10364">
    <property type="entry name" value="NKWYS"/>
    <property type="match status" value="1"/>
</dbReference>
<evidence type="ECO:0000313" key="2">
    <source>
        <dbReference type="Proteomes" id="UP000740754"/>
    </source>
</evidence>
<protein>
    <recommendedName>
        <fullName evidence="3">Capsular polysaccharide synthesis protein</fullName>
    </recommendedName>
</protein>
<dbReference type="RefSeq" id="WP_168668865.1">
    <property type="nucleotide sequence ID" value="NZ_JAAXKX010000011.1"/>
</dbReference>
<sequence>MKRSLQRARQHLYAWQTRHRNRRSLAALEAHLAGRDPALLVHQMGRAGSMTTVNTLRAAGLGMPVFHTHWLNPVNIRKRLDRFAGAPERRLPLNVRMARRIGQELQQHGPHHRPWHLVSVFREPVARNLSVYFLSIEDFIPDFFDRHARGALGDAEILETFLERFPHDQPVCWFDEEIRDTFGIDVYAQPFPIARGYQIIRQSDIAVLLIKVERLNDCYAAAFAEFLGVDVPRLEQTHVTEEDPAYSMYKDFIANVQLPTDYLDRLYDTRFARHFYGETEIARLRHQWGGGHA</sequence>
<name>A0ABX1I733_9GAMM</name>
<comment type="caution">
    <text evidence="1">The sequence shown here is derived from an EMBL/GenBank/DDBJ whole genome shotgun (WGS) entry which is preliminary data.</text>
</comment>
<accession>A0ABX1I733</accession>
<keyword evidence="2" id="KW-1185">Reference proteome</keyword>
<dbReference type="Proteomes" id="UP000740754">
    <property type="component" value="Unassembled WGS sequence"/>
</dbReference>
<evidence type="ECO:0008006" key="3">
    <source>
        <dbReference type="Google" id="ProtNLM"/>
    </source>
</evidence>
<dbReference type="EMBL" id="JAAXKX010000011">
    <property type="protein sequence ID" value="NKN33373.1"/>
    <property type="molecule type" value="Genomic_DNA"/>
</dbReference>